<dbReference type="RefSeq" id="WP_093230686.1">
    <property type="nucleotide sequence ID" value="NZ_FORR01000012.1"/>
</dbReference>
<accession>A0A1I3S8D5</accession>
<dbReference type="STRING" id="46223.SAMN05421852_11270"/>
<dbReference type="InterPro" id="IPR012792">
    <property type="entry name" value="3-oxoacid_CoA-transf_A"/>
</dbReference>
<dbReference type="PANTHER" id="PTHR13707:SF60">
    <property type="entry name" value="ACETATE COA-TRANSFERASE SUBUNIT ALPHA"/>
    <property type="match status" value="1"/>
</dbReference>
<evidence type="ECO:0000313" key="2">
    <source>
        <dbReference type="EMBL" id="SFJ55083.1"/>
    </source>
</evidence>
<sequence>MPARFMTAREAVALVPSGSTVMVGGFGLSGQPLSLLEALLETEVRDLTVISNNVGQQGKGLGKLLLDNRIKKAIGTYFTSNPDVSRYKREGKLEVELLPQGTFSEAIRLGGSGIPAFYTPTAAGTLLAEGKETRIFDGKEYVLERSLRADVALIKAYKADRYGNLVYYKTARNFNPLMAMAADLTIVEVDEVVEVGELDPEAIVTPHVFVDVVVQKEASS</sequence>
<keyword evidence="1 2" id="KW-0808">Transferase</keyword>
<dbReference type="GO" id="GO:0008410">
    <property type="term" value="F:CoA-transferase activity"/>
    <property type="evidence" value="ECO:0007669"/>
    <property type="project" value="InterPro"/>
</dbReference>
<name>A0A1I3S8D5_9BACL</name>
<dbReference type="Pfam" id="PF01144">
    <property type="entry name" value="CoA_trans"/>
    <property type="match status" value="1"/>
</dbReference>
<evidence type="ECO:0000313" key="3">
    <source>
        <dbReference type="Proteomes" id="UP000199545"/>
    </source>
</evidence>
<dbReference type="InterPro" id="IPR004165">
    <property type="entry name" value="CoA_trans_fam_I"/>
</dbReference>
<gene>
    <name evidence="2" type="ORF">SAMN05421852_11270</name>
</gene>
<dbReference type="SUPFAM" id="SSF100950">
    <property type="entry name" value="NagB/RpiA/CoA transferase-like"/>
    <property type="match status" value="1"/>
</dbReference>
<organism evidence="2 3">
    <name type="scientific">Thermoflavimicrobium dichotomicum</name>
    <dbReference type="NCBI Taxonomy" id="46223"/>
    <lineage>
        <taxon>Bacteria</taxon>
        <taxon>Bacillati</taxon>
        <taxon>Bacillota</taxon>
        <taxon>Bacilli</taxon>
        <taxon>Bacillales</taxon>
        <taxon>Thermoactinomycetaceae</taxon>
        <taxon>Thermoflavimicrobium</taxon>
    </lineage>
</organism>
<dbReference type="SMART" id="SM00882">
    <property type="entry name" value="CoA_trans"/>
    <property type="match status" value="1"/>
</dbReference>
<evidence type="ECO:0000256" key="1">
    <source>
        <dbReference type="ARBA" id="ARBA00022679"/>
    </source>
</evidence>
<protein>
    <submittedName>
        <fullName evidence="2">3-oxoacid CoA-transferase subunit A</fullName>
    </submittedName>
</protein>
<reference evidence="2 3" key="1">
    <citation type="submission" date="2016-10" db="EMBL/GenBank/DDBJ databases">
        <authorList>
            <person name="de Groot N.N."/>
        </authorList>
    </citation>
    <scope>NUCLEOTIDE SEQUENCE [LARGE SCALE GENOMIC DNA]</scope>
    <source>
        <strain evidence="2 3">DSM 44778</strain>
    </source>
</reference>
<dbReference type="Gene3D" id="3.40.1080.10">
    <property type="entry name" value="Glutaconate Coenzyme A-transferase"/>
    <property type="match status" value="1"/>
</dbReference>
<proteinExistence type="predicted"/>
<keyword evidence="3" id="KW-1185">Reference proteome</keyword>
<dbReference type="AlphaFoldDB" id="A0A1I3S8D5"/>
<dbReference type="PANTHER" id="PTHR13707">
    <property type="entry name" value="KETOACID-COENZYME A TRANSFERASE"/>
    <property type="match status" value="1"/>
</dbReference>
<dbReference type="NCBIfam" id="TIGR02429">
    <property type="entry name" value="pcaI_scoA_fam"/>
    <property type="match status" value="1"/>
</dbReference>
<dbReference type="OrthoDB" id="9777193at2"/>
<dbReference type="Proteomes" id="UP000199545">
    <property type="component" value="Unassembled WGS sequence"/>
</dbReference>
<dbReference type="InterPro" id="IPR037171">
    <property type="entry name" value="NagB/RpiA_transferase-like"/>
</dbReference>
<dbReference type="EMBL" id="FORR01000012">
    <property type="protein sequence ID" value="SFJ55083.1"/>
    <property type="molecule type" value="Genomic_DNA"/>
</dbReference>